<accession>A0A2T8JCY6</accession>
<protein>
    <submittedName>
        <fullName evidence="1">Uncharacterized protein</fullName>
    </submittedName>
</protein>
<name>A0A2T8JCY6_9POAL</name>
<gene>
    <name evidence="1" type="ORF">PAHAL_4G153700</name>
</gene>
<dbReference type="AlphaFoldDB" id="A0A2T8JCY6"/>
<organism evidence="1">
    <name type="scientific">Panicum hallii</name>
    <dbReference type="NCBI Taxonomy" id="206008"/>
    <lineage>
        <taxon>Eukaryota</taxon>
        <taxon>Viridiplantae</taxon>
        <taxon>Streptophyta</taxon>
        <taxon>Embryophyta</taxon>
        <taxon>Tracheophyta</taxon>
        <taxon>Spermatophyta</taxon>
        <taxon>Magnoliopsida</taxon>
        <taxon>Liliopsida</taxon>
        <taxon>Poales</taxon>
        <taxon>Poaceae</taxon>
        <taxon>PACMAD clade</taxon>
        <taxon>Panicoideae</taxon>
        <taxon>Panicodae</taxon>
        <taxon>Paniceae</taxon>
        <taxon>Panicinae</taxon>
        <taxon>Panicum</taxon>
        <taxon>Panicum sect. Panicum</taxon>
    </lineage>
</organism>
<proteinExistence type="predicted"/>
<dbReference type="Proteomes" id="UP000243499">
    <property type="component" value="Chromosome 4"/>
</dbReference>
<evidence type="ECO:0000313" key="1">
    <source>
        <dbReference type="EMBL" id="PVH47792.1"/>
    </source>
</evidence>
<sequence length="99" mass="11144">MVLSNQGWSEECLQPRTKGMHIIKEMDMLAAKMDLLLKRLDERVKFKEHMNNYTQAINAPFACEVCRSGGHSGNNCPKTCEEVAFTNTNNGYHPQGVKG</sequence>
<reference evidence="1" key="1">
    <citation type="submission" date="2018-04" db="EMBL/GenBank/DDBJ databases">
        <title>WGS assembly of Panicum hallii.</title>
        <authorList>
            <person name="Lovell J."/>
            <person name="Jenkins J."/>
            <person name="Lowry D."/>
            <person name="Mamidi S."/>
            <person name="Sreedasyam A."/>
            <person name="Weng X."/>
            <person name="Barry K."/>
            <person name="Bonette J."/>
            <person name="Campitelli B."/>
            <person name="Daum C."/>
            <person name="Gordon S."/>
            <person name="Gould B."/>
            <person name="Lipzen A."/>
            <person name="Macqueen A."/>
            <person name="Palacio-Mejia J."/>
            <person name="Plott C."/>
            <person name="Shakirov E."/>
            <person name="Shu S."/>
            <person name="Yoshinaga Y."/>
            <person name="Zane M."/>
            <person name="Rokhsar D."/>
            <person name="Grimwood J."/>
            <person name="Schmutz J."/>
            <person name="Juenger T."/>
        </authorList>
    </citation>
    <scope>NUCLEOTIDE SEQUENCE [LARGE SCALE GENOMIC DNA]</scope>
    <source>
        <strain evidence="1">FIL2</strain>
    </source>
</reference>
<dbReference type="EMBL" id="CM008049">
    <property type="protein sequence ID" value="PVH47792.1"/>
    <property type="molecule type" value="Genomic_DNA"/>
</dbReference>
<dbReference type="Gramene" id="PVH47792">
    <property type="protein sequence ID" value="PVH47792"/>
    <property type="gene ID" value="PAHAL_4G153700"/>
</dbReference>